<evidence type="ECO:0000259" key="4">
    <source>
        <dbReference type="Pfam" id="PF03065"/>
    </source>
</evidence>
<dbReference type="OrthoDB" id="9757977at2"/>
<dbReference type="PANTHER" id="PTHR36306">
    <property type="entry name" value="ALPHA-AMYLASE-RELATED-RELATED"/>
    <property type="match status" value="1"/>
</dbReference>
<dbReference type="Proteomes" id="UP000006055">
    <property type="component" value="Chromosome"/>
</dbReference>
<dbReference type="GO" id="GO:0005975">
    <property type="term" value="P:carbohydrate metabolic process"/>
    <property type="evidence" value="ECO:0007669"/>
    <property type="project" value="InterPro"/>
</dbReference>
<dbReference type="PANTHER" id="PTHR36306:SF3">
    <property type="entry name" value="GLYCOSIDE HYDROLASE FAMILY 57"/>
    <property type="match status" value="1"/>
</dbReference>
<evidence type="ECO:0000256" key="3">
    <source>
        <dbReference type="RuleBase" id="RU361196"/>
    </source>
</evidence>
<dbReference type="PATRIC" id="fig|706587.4.peg.4292"/>
<reference evidence="6" key="1">
    <citation type="submission" date="2012-06" db="EMBL/GenBank/DDBJ databases">
        <title>Complete sequence of chromosome of Desulfomonile tiedjei DSM 6799.</title>
        <authorList>
            <person name="Lucas S."/>
            <person name="Copeland A."/>
            <person name="Lapidus A."/>
            <person name="Glavina del Rio T."/>
            <person name="Dalin E."/>
            <person name="Tice H."/>
            <person name="Bruce D."/>
            <person name="Goodwin L."/>
            <person name="Pitluck S."/>
            <person name="Peters L."/>
            <person name="Ovchinnikova G."/>
            <person name="Zeytun A."/>
            <person name="Lu M."/>
            <person name="Kyrpides N."/>
            <person name="Mavromatis K."/>
            <person name="Ivanova N."/>
            <person name="Brettin T."/>
            <person name="Detter J.C."/>
            <person name="Han C."/>
            <person name="Larimer F."/>
            <person name="Land M."/>
            <person name="Hauser L."/>
            <person name="Markowitz V."/>
            <person name="Cheng J.-F."/>
            <person name="Hugenholtz P."/>
            <person name="Woyke T."/>
            <person name="Wu D."/>
            <person name="Spring S."/>
            <person name="Schroeder M."/>
            <person name="Brambilla E."/>
            <person name="Klenk H.-P."/>
            <person name="Eisen J.A."/>
        </authorList>
    </citation>
    <scope>NUCLEOTIDE SEQUENCE [LARGE SCALE GENOMIC DNA]</scope>
    <source>
        <strain evidence="6">ATCC 49306 / DSM 6799 / DCB-1</strain>
    </source>
</reference>
<dbReference type="Gene3D" id="3.20.110.10">
    <property type="entry name" value="Glycoside hydrolase 38, N terminal domain"/>
    <property type="match status" value="2"/>
</dbReference>
<keyword evidence="6" id="KW-1185">Reference proteome</keyword>
<dbReference type="KEGG" id="dti:Desti_3782"/>
<dbReference type="Pfam" id="PF03065">
    <property type="entry name" value="Glyco_hydro_57"/>
    <property type="match status" value="1"/>
</dbReference>
<comment type="similarity">
    <text evidence="1 3">Belongs to the glycosyl hydrolase 57 family.</text>
</comment>
<name>I4CA33_DESTA</name>
<evidence type="ECO:0000313" key="5">
    <source>
        <dbReference type="EMBL" id="AFM26424.1"/>
    </source>
</evidence>
<dbReference type="InterPro" id="IPR004300">
    <property type="entry name" value="Glyco_hydro_57_N"/>
</dbReference>
<dbReference type="AlphaFoldDB" id="I4CA33"/>
<evidence type="ECO:0000256" key="1">
    <source>
        <dbReference type="ARBA" id="ARBA00006821"/>
    </source>
</evidence>
<dbReference type="InterPro" id="IPR021923">
    <property type="entry name" value="DUF3536"/>
</dbReference>
<dbReference type="InterPro" id="IPR027291">
    <property type="entry name" value="Glyco_hydro_38_N_sf"/>
</dbReference>
<dbReference type="eggNOG" id="COG1449">
    <property type="taxonomic scope" value="Bacteria"/>
</dbReference>
<feature type="domain" description="Glycoside hydrolase family 57 N-terminal" evidence="4">
    <location>
        <begin position="39"/>
        <end position="310"/>
    </location>
</feature>
<accession>I4CA33</accession>
<sequence>MIRKYICIHGHFYQPPRENPWLEKIEIQQSAHPFHDWNERIAFECYRPNTQARILDRHSRLRDVLNNYEYISFDFGPTLLSWLDRHDPDTYQAILDADAASVKKRSGHGNALAQAYNHMIMPLASSRDKFTQIIWGIEDFRRRFQRDPEGMWLPETAVDLESLRIMATQGIKFTILSQTQAQRFKLAPKHEWETLHNGAIDPSRPYLCRLSKKLSIAIFFYDGPISRAIAFEKLLDNGEELKNRLLNAFTTDDRPQVINIATDGESYGHHHRFGEMALSYALKELFRRHDVRVTNYAEYLALHPPKAEVEIIENSAWSCAHGVGRWSGDCGCSISQKPEWNQKWRAPLREALDLLRDRADSLYEEQGKGIFKDPWEARNDYIQVLLENRPKIGPFFKKHGLKQLRKEDRIKGLQLLELQRNRMLMYTSCGWFFDDISGIESLQVLRYAARAIQIIYPFDPDILEDFLSVLKNAKSNFKPYPAGDEIFRDKIITQVSGLPRVAAHGAILSVFEDVPPKKRLYCYEIALHDFTKEQSGDRTLLVAAMTVLSRITTESMKLAVAAHYFGGVDVRCSVTEYISEYRYAEAKEELLEAFRSQSVTELGRKMDRHFSEAYYSAKDLFVEERRRVLNAITGTMYEAEAGLFETHYKKNRDLAKLLVEQDAYLPDTFVAVARFSLNRRLIEEIDKLSNGKFPDGLEAILQEAGFWKINLDLGEIDRLIRTRIVQLTGQLQKSKGNAAVAAEIIVFLDLCERIECRIELGEAQIGVFRILKSLGHRMRELPHTLVELAHRLAVRL</sequence>
<protein>
    <submittedName>
        <fullName evidence="5">Alpha-amylase/alpha-mannosidase</fullName>
    </submittedName>
</protein>
<dbReference type="InterPro" id="IPR011330">
    <property type="entry name" value="Glyco_hydro/deAcase_b/a-brl"/>
</dbReference>
<dbReference type="RefSeq" id="WP_014811550.1">
    <property type="nucleotide sequence ID" value="NC_018025.1"/>
</dbReference>
<dbReference type="EMBL" id="CP003360">
    <property type="protein sequence ID" value="AFM26424.1"/>
    <property type="molecule type" value="Genomic_DNA"/>
</dbReference>
<keyword evidence="2 3" id="KW-0119">Carbohydrate metabolism</keyword>
<organism evidence="5 6">
    <name type="scientific">Desulfomonile tiedjei (strain ATCC 49306 / DSM 6799 / DCB-1)</name>
    <dbReference type="NCBI Taxonomy" id="706587"/>
    <lineage>
        <taxon>Bacteria</taxon>
        <taxon>Pseudomonadati</taxon>
        <taxon>Thermodesulfobacteriota</taxon>
        <taxon>Desulfomonilia</taxon>
        <taxon>Desulfomonilales</taxon>
        <taxon>Desulfomonilaceae</taxon>
        <taxon>Desulfomonile</taxon>
    </lineage>
</organism>
<dbReference type="GO" id="GO:0003824">
    <property type="term" value="F:catalytic activity"/>
    <property type="evidence" value="ECO:0007669"/>
    <property type="project" value="InterPro"/>
</dbReference>
<dbReference type="SUPFAM" id="SSF88713">
    <property type="entry name" value="Glycoside hydrolase/deacetylase"/>
    <property type="match status" value="1"/>
</dbReference>
<dbReference type="HOGENOM" id="CLU_018719_0_0_7"/>
<evidence type="ECO:0000313" key="6">
    <source>
        <dbReference type="Proteomes" id="UP000006055"/>
    </source>
</evidence>
<proteinExistence type="inferred from homology"/>
<gene>
    <name evidence="5" type="ordered locus">Desti_3782</name>
</gene>
<dbReference type="CDD" id="cd10797">
    <property type="entry name" value="GH57N_APU_like_1"/>
    <property type="match status" value="1"/>
</dbReference>
<dbReference type="Pfam" id="PF12055">
    <property type="entry name" value="DUF3536"/>
    <property type="match status" value="1"/>
</dbReference>
<dbReference type="InterPro" id="IPR052046">
    <property type="entry name" value="GH57_Enzymes"/>
</dbReference>
<dbReference type="STRING" id="706587.Desti_3782"/>
<evidence type="ECO:0000256" key="2">
    <source>
        <dbReference type="ARBA" id="ARBA00023277"/>
    </source>
</evidence>